<feature type="region of interest" description="Disordered" evidence="3">
    <location>
        <begin position="623"/>
        <end position="643"/>
    </location>
</feature>
<dbReference type="InterPro" id="IPR006569">
    <property type="entry name" value="CID_dom"/>
</dbReference>
<dbReference type="OrthoDB" id="377209at2759"/>
<dbReference type="SMART" id="SM00648">
    <property type="entry name" value="SWAP"/>
    <property type="match status" value="1"/>
</dbReference>
<evidence type="ECO:0000259" key="4">
    <source>
        <dbReference type="PROSITE" id="PS50102"/>
    </source>
</evidence>
<evidence type="ECO:0000313" key="7">
    <source>
        <dbReference type="EMBL" id="KAF5351643.1"/>
    </source>
</evidence>
<feature type="compositionally biased region" description="Basic residues" evidence="3">
    <location>
        <begin position="326"/>
        <end position="337"/>
    </location>
</feature>
<dbReference type="Gene3D" id="1.25.40.90">
    <property type="match status" value="1"/>
</dbReference>
<dbReference type="InterPro" id="IPR035967">
    <property type="entry name" value="SWAP/Surp_sf"/>
</dbReference>
<dbReference type="InterPro" id="IPR008942">
    <property type="entry name" value="ENTH_VHS"/>
</dbReference>
<feature type="compositionally biased region" description="Acidic residues" evidence="3">
    <location>
        <begin position="740"/>
        <end position="749"/>
    </location>
</feature>
<name>A0A8H5FWS8_9AGAR</name>
<dbReference type="Gene3D" id="3.30.70.330">
    <property type="match status" value="1"/>
</dbReference>
<dbReference type="GO" id="GO:0005634">
    <property type="term" value="C:nucleus"/>
    <property type="evidence" value="ECO:0007669"/>
    <property type="project" value="TreeGrafter"/>
</dbReference>
<evidence type="ECO:0008006" key="9">
    <source>
        <dbReference type="Google" id="ProtNLM"/>
    </source>
</evidence>
<evidence type="ECO:0000259" key="6">
    <source>
        <dbReference type="PROSITE" id="PS51391"/>
    </source>
</evidence>
<dbReference type="PROSITE" id="PS50102">
    <property type="entry name" value="RRM"/>
    <property type="match status" value="1"/>
</dbReference>
<dbReference type="PANTHER" id="PTHR23140">
    <property type="entry name" value="RNA PROCESSING PROTEIN LD23810P"/>
    <property type="match status" value="1"/>
</dbReference>
<dbReference type="InterPro" id="IPR000504">
    <property type="entry name" value="RRM_dom"/>
</dbReference>
<dbReference type="SUPFAM" id="SSF54928">
    <property type="entry name" value="RNA-binding domain, RBD"/>
    <property type="match status" value="1"/>
</dbReference>
<accession>A0A8H5FWS8</accession>
<feature type="domain" description="SURP motif" evidence="5">
    <location>
        <begin position="394"/>
        <end position="437"/>
    </location>
</feature>
<evidence type="ECO:0000256" key="1">
    <source>
        <dbReference type="ARBA" id="ARBA00022884"/>
    </source>
</evidence>
<feature type="region of interest" description="Disordered" evidence="3">
    <location>
        <begin position="14"/>
        <end position="58"/>
    </location>
</feature>
<keyword evidence="8" id="KW-1185">Reference proteome</keyword>
<dbReference type="Pfam" id="PF01805">
    <property type="entry name" value="Surp"/>
    <property type="match status" value="1"/>
</dbReference>
<dbReference type="EMBL" id="JAACJO010000012">
    <property type="protein sequence ID" value="KAF5351643.1"/>
    <property type="molecule type" value="Genomic_DNA"/>
</dbReference>
<feature type="region of interest" description="Disordered" evidence="3">
    <location>
        <begin position="85"/>
        <end position="129"/>
    </location>
</feature>
<dbReference type="SUPFAM" id="SSF48464">
    <property type="entry name" value="ENTH/VHS domain"/>
    <property type="match status" value="1"/>
</dbReference>
<dbReference type="Pfam" id="PF04818">
    <property type="entry name" value="CID"/>
    <property type="match status" value="1"/>
</dbReference>
<dbReference type="Pfam" id="PF00076">
    <property type="entry name" value="RRM_1"/>
    <property type="match status" value="1"/>
</dbReference>
<dbReference type="InterPro" id="IPR000061">
    <property type="entry name" value="Surp"/>
</dbReference>
<dbReference type="InterPro" id="IPR035979">
    <property type="entry name" value="RBD_domain_sf"/>
</dbReference>
<feature type="compositionally biased region" description="Acidic residues" evidence="3">
    <location>
        <begin position="677"/>
        <end position="732"/>
    </location>
</feature>
<reference evidence="7 8" key="1">
    <citation type="journal article" date="2020" name="ISME J.">
        <title>Uncovering the hidden diversity of litter-decomposition mechanisms in mushroom-forming fungi.</title>
        <authorList>
            <person name="Floudas D."/>
            <person name="Bentzer J."/>
            <person name="Ahren D."/>
            <person name="Johansson T."/>
            <person name="Persson P."/>
            <person name="Tunlid A."/>
        </authorList>
    </citation>
    <scope>NUCLEOTIDE SEQUENCE [LARGE SCALE GENOMIC DNA]</scope>
    <source>
        <strain evidence="7 8">CBS 146.42</strain>
    </source>
</reference>
<dbReference type="GO" id="GO:0006396">
    <property type="term" value="P:RNA processing"/>
    <property type="evidence" value="ECO:0007669"/>
    <property type="project" value="InterPro"/>
</dbReference>
<feature type="compositionally biased region" description="Polar residues" evidence="3">
    <location>
        <begin position="103"/>
        <end position="117"/>
    </location>
</feature>
<proteinExistence type="predicted"/>
<dbReference type="Proteomes" id="UP000559027">
    <property type="component" value="Unassembled WGS sequence"/>
</dbReference>
<feature type="compositionally biased region" description="Basic residues" evidence="3">
    <location>
        <begin position="346"/>
        <end position="362"/>
    </location>
</feature>
<organism evidence="7 8">
    <name type="scientific">Leucocoprinus leucothites</name>
    <dbReference type="NCBI Taxonomy" id="201217"/>
    <lineage>
        <taxon>Eukaryota</taxon>
        <taxon>Fungi</taxon>
        <taxon>Dikarya</taxon>
        <taxon>Basidiomycota</taxon>
        <taxon>Agaricomycotina</taxon>
        <taxon>Agaricomycetes</taxon>
        <taxon>Agaricomycetidae</taxon>
        <taxon>Agaricales</taxon>
        <taxon>Agaricineae</taxon>
        <taxon>Agaricaceae</taxon>
        <taxon>Leucocoprinus</taxon>
    </lineage>
</organism>
<evidence type="ECO:0000256" key="3">
    <source>
        <dbReference type="SAM" id="MobiDB-lite"/>
    </source>
</evidence>
<evidence type="ECO:0000256" key="2">
    <source>
        <dbReference type="PROSITE-ProRule" id="PRU00176"/>
    </source>
</evidence>
<feature type="region of interest" description="Disordered" evidence="3">
    <location>
        <begin position="664"/>
        <end position="756"/>
    </location>
</feature>
<dbReference type="SMART" id="SM00582">
    <property type="entry name" value="RPR"/>
    <property type="match status" value="1"/>
</dbReference>
<dbReference type="InterPro" id="IPR051485">
    <property type="entry name" value="SR-CTD_assoc_factor"/>
</dbReference>
<evidence type="ECO:0000259" key="5">
    <source>
        <dbReference type="PROSITE" id="PS50128"/>
    </source>
</evidence>
<dbReference type="SMART" id="SM00360">
    <property type="entry name" value="RRM"/>
    <property type="match status" value="1"/>
</dbReference>
<dbReference type="PROSITE" id="PS50128">
    <property type="entry name" value="SURP"/>
    <property type="match status" value="1"/>
</dbReference>
<dbReference type="AlphaFoldDB" id="A0A8H5FWS8"/>
<evidence type="ECO:0000313" key="8">
    <source>
        <dbReference type="Proteomes" id="UP000559027"/>
    </source>
</evidence>
<dbReference type="GO" id="GO:0003723">
    <property type="term" value="F:RNA binding"/>
    <property type="evidence" value="ECO:0007669"/>
    <property type="project" value="UniProtKB-UniRule"/>
</dbReference>
<protein>
    <recommendedName>
        <fullName evidence="9">U2 snRNP-associated SURP motif-containing protein</fullName>
    </recommendedName>
</protein>
<feature type="domain" description="RRM" evidence="4">
    <location>
        <begin position="182"/>
        <end position="274"/>
    </location>
</feature>
<dbReference type="PROSITE" id="PS51391">
    <property type="entry name" value="CID"/>
    <property type="match status" value="1"/>
</dbReference>
<comment type="caution">
    <text evidence="7">The sequence shown here is derived from an EMBL/GenBank/DDBJ whole genome shotgun (WGS) entry which is preliminary data.</text>
</comment>
<feature type="compositionally biased region" description="Basic and acidic residues" evidence="3">
    <location>
        <begin position="43"/>
        <end position="58"/>
    </location>
</feature>
<gene>
    <name evidence="7" type="ORF">D9756_007547</name>
</gene>
<feature type="region of interest" description="Disordered" evidence="3">
    <location>
        <begin position="305"/>
        <end position="387"/>
    </location>
</feature>
<dbReference type="PANTHER" id="PTHR23140:SF0">
    <property type="entry name" value="U2 SNRNP-ASSOCIATED SURP MOTIF-CONTAINING PROTEIN"/>
    <property type="match status" value="1"/>
</dbReference>
<feature type="compositionally biased region" description="Basic residues" evidence="3">
    <location>
        <begin position="305"/>
        <end position="319"/>
    </location>
</feature>
<feature type="domain" description="CID" evidence="6">
    <location>
        <begin position="478"/>
        <end position="623"/>
    </location>
</feature>
<dbReference type="SUPFAM" id="SSF109905">
    <property type="entry name" value="Surp module (SWAP domain)"/>
    <property type="match status" value="1"/>
</dbReference>
<dbReference type="Gene3D" id="1.10.10.790">
    <property type="entry name" value="Surp module"/>
    <property type="match status" value="1"/>
</dbReference>
<dbReference type="InterPro" id="IPR012677">
    <property type="entry name" value="Nucleotide-bd_a/b_plait_sf"/>
</dbReference>
<keyword evidence="1 2" id="KW-0694">RNA-binding</keyword>
<sequence>MDKTKTKLAAFFDDDEDSSFPQKPVDEAKLSQYTSGTVRKSRREKEQEAAEAKKREEEEHAAKAYAEFLDTFQGDDASRRKRSTFVKAGSDGTEYNLLKAGEGSSSLARATTMERSTSPSPGAPKPKGKRAMDAFLEEIKREQAEREAKYGRQSQSHGRSITALAAYEGQSGSKDRGDPQTSNVFVANLPPHVTEETLGNFFARVGPVGSVKIMWPRSDATVGPGADMTASRRSKAGLSGFVSFMKRRDAEEALREFDGYDWGGSVLRVGWSKAVPLAAKPKYGMLALFFYFKLDSVLVVAPPYHRGREKSRSRSHSRERRTSRSRDHRYKSMRQSRSRSYDRGKGRSRSRSRRRSRSRTRRYSSSSRSSRRRYSRSPLSRAHTEEEEAITDTFIRAVAAEVKGQDSKFEDALRERERNNPKYAFLLHKNHRRHAFYRGLIESDRNLKPEFDDEGYNSIYSTDSAEESERERSRRNRLGKLAKRRFEAMLRGMSGKRGEIARCMAFSLEHAEAAHEVADIIVSSLLVDGTAVPRKVARLHLICDILHNSAAPIPSAWRFRQEFQSRLGIVFDHLANIYHSFPGRMTAETFKKQIVAVVEVWEDWIVFSPEFTTELRQRLEGAATPSEAKTVENVGQHEEQKASFTSRFKQSSFKLATDVPSVVGEAADDVDGKPVDVDGEPMEDVDGEPMEDVDGEPLDDVDGEPMEGVDGDPIPDDLDGEPLDDVDGEPADVDGMPVDIDGEPVDDVDGIPVLDA</sequence>